<dbReference type="EMBL" id="QJJV01000003">
    <property type="protein sequence ID" value="PXX19142.1"/>
    <property type="molecule type" value="Genomic_DNA"/>
</dbReference>
<dbReference type="InterPro" id="IPR006638">
    <property type="entry name" value="Elp3/MiaA/NifB-like_rSAM"/>
</dbReference>
<feature type="domain" description="Radical SAM core" evidence="6">
    <location>
        <begin position="67"/>
        <end position="302"/>
    </location>
</feature>
<dbReference type="NCBIfam" id="TIGR04107">
    <property type="entry name" value="rSAM_HutW"/>
    <property type="match status" value="1"/>
</dbReference>
<gene>
    <name evidence="7" type="ORF">C7400_103133</name>
    <name evidence="8" type="ORF">SAMN05216550_112135</name>
</gene>
<dbReference type="GO" id="GO:0051539">
    <property type="term" value="F:4 iron, 4 sulfur cluster binding"/>
    <property type="evidence" value="ECO:0007669"/>
    <property type="project" value="TreeGrafter"/>
</dbReference>
<protein>
    <submittedName>
        <fullName evidence="7">Anaerobic coproporphyrinogen III oxidase</fullName>
    </submittedName>
    <submittedName>
        <fullName evidence="8">Oxygen-independent coproporphyrinogen-3 oxidase</fullName>
    </submittedName>
</protein>
<dbReference type="PANTHER" id="PTHR13932:SF9">
    <property type="entry name" value="COPROPORPHYRINOGEN III OXIDASE"/>
    <property type="match status" value="1"/>
</dbReference>
<dbReference type="Pfam" id="PF04055">
    <property type="entry name" value="Radical_SAM"/>
    <property type="match status" value="1"/>
</dbReference>
<dbReference type="GO" id="GO:0006779">
    <property type="term" value="P:porphyrin-containing compound biosynthetic process"/>
    <property type="evidence" value="ECO:0007669"/>
    <property type="project" value="TreeGrafter"/>
</dbReference>
<dbReference type="CDD" id="cd01335">
    <property type="entry name" value="Radical_SAM"/>
    <property type="match status" value="1"/>
</dbReference>
<dbReference type="SFLD" id="SFLDS00029">
    <property type="entry name" value="Radical_SAM"/>
    <property type="match status" value="1"/>
</dbReference>
<dbReference type="PROSITE" id="PS51918">
    <property type="entry name" value="RADICAL_SAM"/>
    <property type="match status" value="1"/>
</dbReference>
<dbReference type="Proteomes" id="UP000247515">
    <property type="component" value="Unassembled WGS sequence"/>
</dbReference>
<keyword evidence="2" id="KW-0949">S-adenosyl-L-methionine</keyword>
<name>A0AAQ1GII9_9BURK</name>
<evidence type="ECO:0000313" key="7">
    <source>
        <dbReference type="EMBL" id="PXX19142.1"/>
    </source>
</evidence>
<evidence type="ECO:0000256" key="1">
    <source>
        <dbReference type="ARBA" id="ARBA00001966"/>
    </source>
</evidence>
<dbReference type="Gene3D" id="3.20.20.70">
    <property type="entry name" value="Aldolase class I"/>
    <property type="match status" value="1"/>
</dbReference>
<sequence length="459" mass="51651">MRNGLIYCESSTSSEKQTRMTPDITRFYAAENGIPFADRPAIMPWRAQNSVPAQEIAAQWQTLCNRRLPSNKRLVYLHIPFCATRCRFCGFYQNRLEDDVMEKYCDYLIREIELESACALHRDAPVHAVYLGGGTPSALGAAQLHRLISVVRRCLPLAPDCEITIEGRVLNFDDDRVDACLDAGANRFSIGIQTFDTLIRRRLGRRATREEALAFLRKLTRRDSAAVVCDLIFGLPGQTHESWFDDLKLVRDLGLDGVDLYSLNLLPSTALAKAVVDQRITLPDLAARRDFYVEGARLLGENGWHQLSNSHWARTTRERNIYNLLIKQGADCLAFGSGAGGNLDGDSYRIAPDLTTYFAQLDDGRKPIMAMTRANGEQRWRLDLQGGIEAGRYDLSRIVENPVVLAPLLQQWQRCGLVNCEDSRFTLTPEGRFWGNNLLQALQTLLPQLTTLHGDFANA</sequence>
<dbReference type="GO" id="GO:0003824">
    <property type="term" value="F:catalytic activity"/>
    <property type="evidence" value="ECO:0007669"/>
    <property type="project" value="InterPro"/>
</dbReference>
<dbReference type="InterPro" id="IPR034505">
    <property type="entry name" value="Coproporphyrinogen-III_oxidase"/>
</dbReference>
<reference evidence="8 9" key="1">
    <citation type="submission" date="2016-10" db="EMBL/GenBank/DDBJ databases">
        <authorList>
            <person name="Varghese N."/>
            <person name="Submissions S."/>
        </authorList>
    </citation>
    <scope>NUCLEOTIDE SEQUENCE [LARGE SCALE GENOMIC DNA]</scope>
    <source>
        <strain evidence="8 9">LMG 22274</strain>
    </source>
</reference>
<dbReference type="SFLD" id="SFLDG01082">
    <property type="entry name" value="B12-binding_domain_containing"/>
    <property type="match status" value="1"/>
</dbReference>
<keyword evidence="4" id="KW-0408">Iron</keyword>
<proteinExistence type="predicted"/>
<accession>A0AAQ1GII9</accession>
<comment type="cofactor">
    <cofactor evidence="1">
        <name>[4Fe-4S] cluster</name>
        <dbReference type="ChEBI" id="CHEBI:49883"/>
    </cofactor>
</comment>
<dbReference type="InterPro" id="IPR007197">
    <property type="entry name" value="rSAM"/>
</dbReference>
<dbReference type="SFLD" id="SFLDF00311">
    <property type="entry name" value="heme_degradation_proteins_(Hut"/>
    <property type="match status" value="1"/>
</dbReference>
<evidence type="ECO:0000313" key="10">
    <source>
        <dbReference type="Proteomes" id="UP000247515"/>
    </source>
</evidence>
<evidence type="ECO:0000259" key="6">
    <source>
        <dbReference type="PROSITE" id="PS51918"/>
    </source>
</evidence>
<organism evidence="8 9">
    <name type="scientific">Paraburkholderia tropica</name>
    <dbReference type="NCBI Taxonomy" id="92647"/>
    <lineage>
        <taxon>Bacteria</taxon>
        <taxon>Pseudomonadati</taxon>
        <taxon>Pseudomonadota</taxon>
        <taxon>Betaproteobacteria</taxon>
        <taxon>Burkholderiales</taxon>
        <taxon>Burkholderiaceae</taxon>
        <taxon>Paraburkholderia</taxon>
    </lineage>
</organism>
<dbReference type="EMBL" id="FNZM01000012">
    <property type="protein sequence ID" value="SEJ99091.1"/>
    <property type="molecule type" value="Genomic_DNA"/>
</dbReference>
<comment type="caution">
    <text evidence="8">The sequence shown here is derived from an EMBL/GenBank/DDBJ whole genome shotgun (WGS) entry which is preliminary data.</text>
</comment>
<dbReference type="InterPro" id="IPR026332">
    <property type="entry name" value="HutW"/>
</dbReference>
<dbReference type="InterPro" id="IPR013785">
    <property type="entry name" value="Aldolase_TIM"/>
</dbReference>
<evidence type="ECO:0000313" key="8">
    <source>
        <dbReference type="EMBL" id="SEJ99091.1"/>
    </source>
</evidence>
<dbReference type="InterPro" id="IPR058240">
    <property type="entry name" value="rSAM_sf"/>
</dbReference>
<dbReference type="SMART" id="SM00729">
    <property type="entry name" value="Elp3"/>
    <property type="match status" value="1"/>
</dbReference>
<evidence type="ECO:0000256" key="4">
    <source>
        <dbReference type="ARBA" id="ARBA00023004"/>
    </source>
</evidence>
<dbReference type="SFLD" id="SFLDG01065">
    <property type="entry name" value="anaerobic_coproporphyrinogen-I"/>
    <property type="match status" value="1"/>
</dbReference>
<evidence type="ECO:0000313" key="9">
    <source>
        <dbReference type="Proteomes" id="UP000183529"/>
    </source>
</evidence>
<dbReference type="SUPFAM" id="SSF102114">
    <property type="entry name" value="Radical SAM enzymes"/>
    <property type="match status" value="1"/>
</dbReference>
<keyword evidence="5" id="KW-0411">Iron-sulfur</keyword>
<dbReference type="Proteomes" id="UP000183529">
    <property type="component" value="Unassembled WGS sequence"/>
</dbReference>
<dbReference type="PANTHER" id="PTHR13932">
    <property type="entry name" value="COPROPORPHYRINIGEN III OXIDASE"/>
    <property type="match status" value="1"/>
</dbReference>
<keyword evidence="10" id="KW-1185">Reference proteome</keyword>
<dbReference type="GO" id="GO:0005737">
    <property type="term" value="C:cytoplasm"/>
    <property type="evidence" value="ECO:0007669"/>
    <property type="project" value="TreeGrafter"/>
</dbReference>
<reference evidence="7 10" key="2">
    <citation type="submission" date="2018-05" db="EMBL/GenBank/DDBJ databases">
        <title>Genomic Encyclopedia of Type Strains, Phase IV (KMG-V): Genome sequencing to study the core and pangenomes of soil and plant-associated prokaryotes.</title>
        <authorList>
            <person name="Whitman W."/>
        </authorList>
    </citation>
    <scope>NUCLEOTIDE SEQUENCE [LARGE SCALE GENOMIC DNA]</scope>
    <source>
        <strain evidence="7 10">SIr-6563</strain>
    </source>
</reference>
<dbReference type="AlphaFoldDB" id="A0AAQ1GII9"/>
<evidence type="ECO:0000256" key="3">
    <source>
        <dbReference type="ARBA" id="ARBA00022723"/>
    </source>
</evidence>
<keyword evidence="3" id="KW-0479">Metal-binding</keyword>
<evidence type="ECO:0000256" key="5">
    <source>
        <dbReference type="ARBA" id="ARBA00023014"/>
    </source>
</evidence>
<evidence type="ECO:0000256" key="2">
    <source>
        <dbReference type="ARBA" id="ARBA00022691"/>
    </source>
</evidence>
<dbReference type="GO" id="GO:0046872">
    <property type="term" value="F:metal ion binding"/>
    <property type="evidence" value="ECO:0007669"/>
    <property type="project" value="UniProtKB-KW"/>
</dbReference>